<dbReference type="InterPro" id="IPR000008">
    <property type="entry name" value="C2_dom"/>
</dbReference>
<dbReference type="FunFam" id="2.60.40.150:FF:000155">
    <property type="entry name" value="extended synaptotagmin-2 isoform X1"/>
    <property type="match status" value="1"/>
</dbReference>
<dbReference type="GO" id="GO:0061817">
    <property type="term" value="P:endoplasmic reticulum-plasma membrane tethering"/>
    <property type="evidence" value="ECO:0007669"/>
    <property type="project" value="InterPro"/>
</dbReference>
<keyword evidence="6" id="KW-1185">Reference proteome</keyword>
<evidence type="ECO:0000256" key="2">
    <source>
        <dbReference type="ARBA" id="ARBA00022989"/>
    </source>
</evidence>
<dbReference type="SUPFAM" id="SSF49562">
    <property type="entry name" value="C2 domain (Calcium/lipid-binding domain, CaLB)"/>
    <property type="match status" value="3"/>
</dbReference>
<feature type="domain" description="C2" evidence="4">
    <location>
        <begin position="465"/>
        <end position="588"/>
    </location>
</feature>
<dbReference type="PROSITE" id="PS50004">
    <property type="entry name" value="C2"/>
    <property type="match status" value="2"/>
</dbReference>
<evidence type="ECO:0000313" key="5">
    <source>
        <dbReference type="EMBL" id="RZB39110.1"/>
    </source>
</evidence>
<dbReference type="CDD" id="cd04030">
    <property type="entry name" value="C2C_KIAA1228"/>
    <property type="match status" value="1"/>
</dbReference>
<keyword evidence="1" id="KW-0812">Transmembrane</keyword>
<dbReference type="Pfam" id="PF00168">
    <property type="entry name" value="C2"/>
    <property type="match status" value="4"/>
</dbReference>
<proteinExistence type="predicted"/>
<dbReference type="Gene3D" id="2.60.40.150">
    <property type="entry name" value="C2 domain"/>
    <property type="match status" value="3"/>
</dbReference>
<dbReference type="GO" id="GO:0035091">
    <property type="term" value="F:phosphatidylinositol binding"/>
    <property type="evidence" value="ECO:0007669"/>
    <property type="project" value="TreeGrafter"/>
</dbReference>
<dbReference type="EMBL" id="QDEB01131112">
    <property type="protein sequence ID" value="RZB39110.1"/>
    <property type="molecule type" value="Genomic_DNA"/>
</dbReference>
<dbReference type="InterPro" id="IPR037752">
    <property type="entry name" value="C2C_KIAA1228"/>
</dbReference>
<evidence type="ECO:0000313" key="6">
    <source>
        <dbReference type="Proteomes" id="UP000292052"/>
    </source>
</evidence>
<dbReference type="InterPro" id="IPR035892">
    <property type="entry name" value="C2_domain_sf"/>
</dbReference>
<dbReference type="CDD" id="cd21670">
    <property type="entry name" value="SMP_ESyt"/>
    <property type="match status" value="1"/>
</dbReference>
<organism evidence="5 6">
    <name type="scientific">Asbolus verrucosus</name>
    <name type="common">Desert ironclad beetle</name>
    <dbReference type="NCBI Taxonomy" id="1661398"/>
    <lineage>
        <taxon>Eukaryota</taxon>
        <taxon>Metazoa</taxon>
        <taxon>Ecdysozoa</taxon>
        <taxon>Arthropoda</taxon>
        <taxon>Hexapoda</taxon>
        <taxon>Insecta</taxon>
        <taxon>Pterygota</taxon>
        <taxon>Neoptera</taxon>
        <taxon>Endopterygota</taxon>
        <taxon>Coleoptera</taxon>
        <taxon>Polyphaga</taxon>
        <taxon>Cucujiformia</taxon>
        <taxon>Tenebrionidae</taxon>
        <taxon>Pimeliinae</taxon>
        <taxon>Asbolus</taxon>
    </lineage>
</organism>
<dbReference type="AlphaFoldDB" id="A0A482V7D7"/>
<name>A0A482V7D7_ASBVE</name>
<sequence length="598" mass="67162">MDLDIFYAGDCDITFYLAGMKGGIRDFQLHGMMRVVMKPLITTIPLVGGLQVFFLNNPDIDFDLIGIADLLDMPGLSDILRRIVVETVASMMVLPNKFPIQLSDEIEAAELKAPEPEGVLRVHVVEAKHLMKKDIGMLGKGKSDPYAVITLGAQEFKTKVIDNTVDPKWDFWCEFNVLESDGQQLYLHVMDRDEASDDERLGRATVEVSNIVKKGEDDMWITLEQAKHGMVHLRLTWLTLSDDYSDLRAALGETQLLRVTSMSTALLTIFIDSAKNLPQARSSTKPDPYAVLKVVWEQGFTFLVANPESDTLYLTIIDQKTTNELGQIAYNISKLSKKTKMEICKEPFSLLKSGPESKIVWSMHLRILKRSAKEEEMADAPAVLEREDSRVSTGSAASQEVPPSPVNTQPEPKEEIKENPTEGPQQVEELIEDSSVPQLNATPTKEVGDLFHRSPSSTSSAGVHELGRIQLTLRYSVQRQRLIIVVHKVANIPLKDPSSIPDPYVKLYLLPERAKDTKRKTQMIKDDCNPTFDESFEYVLSQGELNTKQLEVTVASQKQLFYTGSNVLGMVVIDFAKLNLNQPYTAWFDLNPESEYDH</sequence>
<comment type="caution">
    <text evidence="5">The sequence shown here is derived from an EMBL/GenBank/DDBJ whole genome shotgun (WGS) entry which is preliminary data.</text>
</comment>
<dbReference type="SMART" id="SM00239">
    <property type="entry name" value="C2"/>
    <property type="match status" value="3"/>
</dbReference>
<evidence type="ECO:0000256" key="3">
    <source>
        <dbReference type="SAM" id="MobiDB-lite"/>
    </source>
</evidence>
<feature type="region of interest" description="Disordered" evidence="3">
    <location>
        <begin position="376"/>
        <end position="463"/>
    </location>
</feature>
<dbReference type="GO" id="GO:0005544">
    <property type="term" value="F:calcium-dependent phospholipid binding"/>
    <property type="evidence" value="ECO:0007669"/>
    <property type="project" value="TreeGrafter"/>
</dbReference>
<accession>A0A482V7D7</accession>
<dbReference type="InterPro" id="IPR051634">
    <property type="entry name" value="Extended_Synaptotagmin"/>
</dbReference>
<dbReference type="GO" id="GO:0006869">
    <property type="term" value="P:lipid transport"/>
    <property type="evidence" value="ECO:0007669"/>
    <property type="project" value="InterPro"/>
</dbReference>
<dbReference type="Pfam" id="PF17047">
    <property type="entry name" value="SMP_LBD"/>
    <property type="match status" value="1"/>
</dbReference>
<dbReference type="PANTHER" id="PTHR45761">
    <property type="entry name" value="EXTENDED SYNAPTOTAGMIN-LIKE PROTEIN 2, ISOFORM C"/>
    <property type="match status" value="1"/>
</dbReference>
<dbReference type="GO" id="GO:0008429">
    <property type="term" value="F:phosphatidylethanolamine binding"/>
    <property type="evidence" value="ECO:0007669"/>
    <property type="project" value="TreeGrafter"/>
</dbReference>
<dbReference type="GO" id="GO:0031210">
    <property type="term" value="F:phosphatidylcholine binding"/>
    <property type="evidence" value="ECO:0007669"/>
    <property type="project" value="TreeGrafter"/>
</dbReference>
<dbReference type="InterPro" id="IPR039010">
    <property type="entry name" value="Synaptotagmin_SMP"/>
</dbReference>
<dbReference type="GO" id="GO:0005789">
    <property type="term" value="C:endoplasmic reticulum membrane"/>
    <property type="evidence" value="ECO:0007669"/>
    <property type="project" value="TreeGrafter"/>
</dbReference>
<gene>
    <name evidence="5" type="ORF">BDFB_008890</name>
</gene>
<dbReference type="GO" id="GO:0005509">
    <property type="term" value="F:calcium ion binding"/>
    <property type="evidence" value="ECO:0007669"/>
    <property type="project" value="TreeGrafter"/>
</dbReference>
<keyword evidence="2" id="KW-1133">Transmembrane helix</keyword>
<dbReference type="CDD" id="cd04050">
    <property type="entry name" value="C2B_Synaptotagmin-like"/>
    <property type="match status" value="1"/>
</dbReference>
<dbReference type="PANTHER" id="PTHR45761:SF1">
    <property type="entry name" value="EXTENDED SYNAPTOTAGMIN-LIKE PROTEIN 2, ISOFORM C"/>
    <property type="match status" value="1"/>
</dbReference>
<keyword evidence="2" id="KW-0472">Membrane</keyword>
<evidence type="ECO:0000256" key="1">
    <source>
        <dbReference type="ARBA" id="ARBA00022692"/>
    </source>
</evidence>
<dbReference type="InterPro" id="IPR037749">
    <property type="entry name" value="Ext_Synaptotagmin_C2B"/>
</dbReference>
<dbReference type="OrthoDB" id="1029639at2759"/>
<evidence type="ECO:0000259" key="4">
    <source>
        <dbReference type="PROSITE" id="PS50004"/>
    </source>
</evidence>
<dbReference type="Proteomes" id="UP000292052">
    <property type="component" value="Unassembled WGS sequence"/>
</dbReference>
<protein>
    <submittedName>
        <fullName evidence="5">C2 domain containing protein</fullName>
    </submittedName>
</protein>
<dbReference type="STRING" id="1661398.A0A482V7D7"/>
<feature type="compositionally biased region" description="Basic and acidic residues" evidence="3">
    <location>
        <begin position="411"/>
        <end position="420"/>
    </location>
</feature>
<feature type="domain" description="C2" evidence="4">
    <location>
        <begin position="101"/>
        <end position="221"/>
    </location>
</feature>
<reference evidence="5 6" key="1">
    <citation type="submission" date="2017-03" db="EMBL/GenBank/DDBJ databases">
        <title>Genome of the blue death feigning beetle - Asbolus verrucosus.</title>
        <authorList>
            <person name="Rider S.D."/>
        </authorList>
    </citation>
    <scope>NUCLEOTIDE SEQUENCE [LARGE SCALE GENOMIC DNA]</scope>
    <source>
        <strain evidence="5">Butters</strain>
        <tissue evidence="5">Head and leg muscle</tissue>
    </source>
</reference>
<dbReference type="FunFam" id="2.60.40.150:FF:000093">
    <property type="entry name" value="Extended synaptotagmin 3"/>
    <property type="match status" value="1"/>
</dbReference>